<dbReference type="GO" id="GO:0005886">
    <property type="term" value="C:plasma membrane"/>
    <property type="evidence" value="ECO:0007669"/>
    <property type="project" value="InterPro"/>
</dbReference>
<accession>A0A9D1TD87</accession>
<organism evidence="2 3">
    <name type="scientific">Candidatus Ornithocaccomicrobium faecavium</name>
    <dbReference type="NCBI Taxonomy" id="2840890"/>
    <lineage>
        <taxon>Bacteria</taxon>
        <taxon>Bacillati</taxon>
        <taxon>Bacillota</taxon>
        <taxon>Clostridia</taxon>
        <taxon>Candidatus Ornithocaccomicrobium</taxon>
    </lineage>
</organism>
<evidence type="ECO:0000313" key="2">
    <source>
        <dbReference type="EMBL" id="HIV28481.1"/>
    </source>
</evidence>
<evidence type="ECO:0000313" key="3">
    <source>
        <dbReference type="Proteomes" id="UP000886884"/>
    </source>
</evidence>
<keyword evidence="1" id="KW-0472">Membrane</keyword>
<feature type="transmembrane region" description="Helical" evidence="1">
    <location>
        <begin position="7"/>
        <end position="24"/>
    </location>
</feature>
<evidence type="ECO:0000256" key="1">
    <source>
        <dbReference type="SAM" id="Phobius"/>
    </source>
</evidence>
<feature type="transmembrane region" description="Helical" evidence="1">
    <location>
        <begin position="30"/>
        <end position="48"/>
    </location>
</feature>
<comment type="caution">
    <text evidence="2">The sequence shown here is derived from an EMBL/GenBank/DDBJ whole genome shotgun (WGS) entry which is preliminary data.</text>
</comment>
<feature type="transmembrane region" description="Helical" evidence="1">
    <location>
        <begin position="115"/>
        <end position="144"/>
    </location>
</feature>
<protein>
    <submittedName>
        <fullName evidence="2">Energy-coupled thiamine transporter ThiT</fullName>
    </submittedName>
</protein>
<keyword evidence="1" id="KW-1133">Transmembrane helix</keyword>
<dbReference type="Gene3D" id="1.10.1760.20">
    <property type="match status" value="1"/>
</dbReference>
<name>A0A9D1TD87_9FIRM</name>
<feature type="transmembrane region" description="Helical" evidence="1">
    <location>
        <begin position="81"/>
        <end position="103"/>
    </location>
</feature>
<feature type="transmembrane region" description="Helical" evidence="1">
    <location>
        <begin position="55"/>
        <end position="75"/>
    </location>
</feature>
<keyword evidence="1" id="KW-0812">Transmembrane</keyword>
<dbReference type="Proteomes" id="UP000886884">
    <property type="component" value="Unassembled WGS sequence"/>
</dbReference>
<gene>
    <name evidence="2" type="ORF">IAA64_10945</name>
</gene>
<dbReference type="EMBL" id="DVOT01000198">
    <property type="protein sequence ID" value="HIV28481.1"/>
    <property type="molecule type" value="Genomic_DNA"/>
</dbReference>
<sequence length="194" mass="21109">MGKSTRRLVESAVMIAIGTVLSMFPFSAPWAFGGGVTICSMLPLVIIAHRYGTKWGLFTAFVYSVLQLILGVSNVQFAAGYGFVLAVGVLLLDYILAFTVIGLSACFNGVIKNHLVSIVVGIVFTFALRFVCHFLSGWIIWGVITPNEMGLVAPLYSLIYNGGYMLPETIITAVVAALTYKPLERYWLAEDLAK</sequence>
<proteinExistence type="predicted"/>
<dbReference type="GO" id="GO:0015234">
    <property type="term" value="F:thiamine transmembrane transporter activity"/>
    <property type="evidence" value="ECO:0007669"/>
    <property type="project" value="InterPro"/>
</dbReference>
<dbReference type="InterPro" id="IPR012651">
    <property type="entry name" value="Thia_Transptr_ThiT"/>
</dbReference>
<reference evidence="2" key="1">
    <citation type="submission" date="2020-10" db="EMBL/GenBank/DDBJ databases">
        <authorList>
            <person name="Gilroy R."/>
        </authorList>
    </citation>
    <scope>NUCLEOTIDE SEQUENCE</scope>
    <source>
        <strain evidence="2">CHK183-6373</strain>
    </source>
</reference>
<reference evidence="2" key="2">
    <citation type="journal article" date="2021" name="PeerJ">
        <title>Extensive microbial diversity within the chicken gut microbiome revealed by metagenomics and culture.</title>
        <authorList>
            <person name="Gilroy R."/>
            <person name="Ravi A."/>
            <person name="Getino M."/>
            <person name="Pursley I."/>
            <person name="Horton D.L."/>
            <person name="Alikhan N.F."/>
            <person name="Baker D."/>
            <person name="Gharbi K."/>
            <person name="Hall N."/>
            <person name="Watson M."/>
            <person name="Adriaenssens E.M."/>
            <person name="Foster-Nyarko E."/>
            <person name="Jarju S."/>
            <person name="Secka A."/>
            <person name="Antonio M."/>
            <person name="Oren A."/>
            <person name="Chaudhuri R.R."/>
            <person name="La Ragione R."/>
            <person name="Hildebrand F."/>
            <person name="Pallen M.J."/>
        </authorList>
    </citation>
    <scope>NUCLEOTIDE SEQUENCE</scope>
    <source>
        <strain evidence="2">CHK183-6373</strain>
    </source>
</reference>
<feature type="transmembrane region" description="Helical" evidence="1">
    <location>
        <begin position="164"/>
        <end position="180"/>
    </location>
</feature>
<dbReference type="Pfam" id="PF09515">
    <property type="entry name" value="Thia_YuaJ"/>
    <property type="match status" value="1"/>
</dbReference>
<dbReference type="AlphaFoldDB" id="A0A9D1TD87"/>